<keyword evidence="6" id="KW-1185">Reference proteome</keyword>
<name>A0A7W9KB58_9PSEU</name>
<evidence type="ECO:0000256" key="1">
    <source>
        <dbReference type="ARBA" id="ARBA00023002"/>
    </source>
</evidence>
<feature type="domain" description="FAD-binding" evidence="4">
    <location>
        <begin position="2"/>
        <end position="338"/>
    </location>
</feature>
<proteinExistence type="predicted"/>
<dbReference type="RefSeq" id="WP_184858155.1">
    <property type="nucleotide sequence ID" value="NZ_BAAAWY010000037.1"/>
</dbReference>
<gene>
    <name evidence="5" type="ORF">BJ998_000543</name>
</gene>
<dbReference type="Pfam" id="PF01494">
    <property type="entry name" value="FAD_binding_3"/>
    <property type="match status" value="1"/>
</dbReference>
<dbReference type="InterPro" id="IPR050493">
    <property type="entry name" value="FAD-dep_Monooxygenase_BioMet"/>
</dbReference>
<feature type="region of interest" description="Disordered" evidence="3">
    <location>
        <begin position="343"/>
        <end position="366"/>
    </location>
</feature>
<protein>
    <submittedName>
        <fullName evidence="5">2-polyprenyl-6-methoxyphenol hydroxylase-like FAD-dependent oxidoreductase</fullName>
    </submittedName>
</protein>
<dbReference type="SUPFAM" id="SSF51905">
    <property type="entry name" value="FAD/NAD(P)-binding domain"/>
    <property type="match status" value="1"/>
</dbReference>
<dbReference type="EMBL" id="JACHIR010000001">
    <property type="protein sequence ID" value="MBB5889347.1"/>
    <property type="molecule type" value="Genomic_DNA"/>
</dbReference>
<dbReference type="InterPro" id="IPR036188">
    <property type="entry name" value="FAD/NAD-bd_sf"/>
</dbReference>
<feature type="compositionally biased region" description="Polar residues" evidence="3">
    <location>
        <begin position="343"/>
        <end position="354"/>
    </location>
</feature>
<keyword evidence="1" id="KW-0560">Oxidoreductase</keyword>
<evidence type="ECO:0000256" key="3">
    <source>
        <dbReference type="SAM" id="MobiDB-lite"/>
    </source>
</evidence>
<evidence type="ECO:0000259" key="4">
    <source>
        <dbReference type="Pfam" id="PF01494"/>
    </source>
</evidence>
<dbReference type="PANTHER" id="PTHR13789">
    <property type="entry name" value="MONOOXYGENASE"/>
    <property type="match status" value="1"/>
</dbReference>
<dbReference type="PANTHER" id="PTHR13789:SF309">
    <property type="entry name" value="PUTATIVE (AFU_ORTHOLOGUE AFUA_6G14510)-RELATED"/>
    <property type="match status" value="1"/>
</dbReference>
<dbReference type="Proteomes" id="UP000585638">
    <property type="component" value="Unassembled WGS sequence"/>
</dbReference>
<dbReference type="Gene3D" id="3.50.50.60">
    <property type="entry name" value="FAD/NAD(P)-binding domain"/>
    <property type="match status" value="1"/>
</dbReference>
<comment type="caution">
    <text evidence="5">The sequence shown here is derived from an EMBL/GenBank/DDBJ whole genome shotgun (WGS) entry which is preliminary data.</text>
</comment>
<reference evidence="5 6" key="1">
    <citation type="submission" date="2020-08" db="EMBL/GenBank/DDBJ databases">
        <title>Sequencing the genomes of 1000 actinobacteria strains.</title>
        <authorList>
            <person name="Klenk H.-P."/>
        </authorList>
    </citation>
    <scope>NUCLEOTIDE SEQUENCE [LARGE SCALE GENOMIC DNA]</scope>
    <source>
        <strain evidence="5 6">DSM 43851</strain>
    </source>
</reference>
<accession>A0A7W9KB58</accession>
<organism evidence="5 6">
    <name type="scientific">Kutzneria kofuensis</name>
    <dbReference type="NCBI Taxonomy" id="103725"/>
    <lineage>
        <taxon>Bacteria</taxon>
        <taxon>Bacillati</taxon>
        <taxon>Actinomycetota</taxon>
        <taxon>Actinomycetes</taxon>
        <taxon>Pseudonocardiales</taxon>
        <taxon>Pseudonocardiaceae</taxon>
        <taxon>Kutzneria</taxon>
    </lineage>
</organism>
<dbReference type="AlphaFoldDB" id="A0A7W9KB58"/>
<evidence type="ECO:0000313" key="5">
    <source>
        <dbReference type="EMBL" id="MBB5889347.1"/>
    </source>
</evidence>
<keyword evidence="2" id="KW-0503">Monooxygenase</keyword>
<evidence type="ECO:0000256" key="2">
    <source>
        <dbReference type="ARBA" id="ARBA00023033"/>
    </source>
</evidence>
<dbReference type="PRINTS" id="PR00420">
    <property type="entry name" value="RNGMNOXGNASE"/>
</dbReference>
<evidence type="ECO:0000313" key="6">
    <source>
        <dbReference type="Proteomes" id="UP000585638"/>
    </source>
</evidence>
<dbReference type="InterPro" id="IPR002938">
    <property type="entry name" value="FAD-bd"/>
</dbReference>
<dbReference type="GO" id="GO:0071949">
    <property type="term" value="F:FAD binding"/>
    <property type="evidence" value="ECO:0007669"/>
    <property type="project" value="InterPro"/>
</dbReference>
<sequence length="386" mass="40686">MTRILIIGGGIAGTSAALAVHKAGLDVTVFEAHPDSGADIGAFLTLASNGMIALAQLDAAEAVARVGFPLTAMRVTAHNGDVLAVTPIGEQDDPLRHYRCIGRAELGAALRAEARRRGIEIVHGKRLIGVDDGTVTFEDGSTATGDLILGADGLNSTVRSLIAPTSPRYAGQRVFYGYTTDAKPDHEPGRIEMLRGSGTAIGYAVSPEGETNWFCRVPDTELTAEEIAAGSPEQWRETLLPLVRPDATPAAEIIAATTDRLMVTNARDLPEGMPWRAGRMLLVGDAAHAASPATGQGASMALEDAVVLGKALRDLGVTTEALDAYETLRRPRVEQNIATSARFTAARTGSTTPPSARPKPSEQPDFLAHLDWSRPTGYLGTDGQHV</sequence>
<dbReference type="GO" id="GO:0004497">
    <property type="term" value="F:monooxygenase activity"/>
    <property type="evidence" value="ECO:0007669"/>
    <property type="project" value="UniProtKB-KW"/>
</dbReference>